<sequence>MTQKNETTVLVLALLITTGLVGLGFWWFTSKTGSKTDSLINQESSQSDQANLKTFTQVKNVPSGLFSYGGSTTWATIRRDLDPAIQTVWPQFRLRYTHPNQGTPSTGSGIRMLLDNQLSFSHASRPIEDKEYEQAKQRGFTLVEIPVAIDGRAIGVHPSLNIPGITMQQRDDIYAGKITNWNQLGGPNLRIQRYAVQGDEGENLEIVPTPTEAIRKVAEDPAGMFEASAPLLVSQCKVKTLSLGRSYNQLIPPYKQPFVPLSECPSKRNEANTEAFLSGEYPLTRRLFVVVKKNNQIDQQAGEAYAQLLLTEQGQEMIEKAGFVRIR</sequence>
<comment type="caution">
    <text evidence="4">The sequence shown here is derived from an EMBL/GenBank/DDBJ whole genome shotgun (WGS) entry which is preliminary data.</text>
</comment>
<feature type="domain" description="PBP" evidence="3">
    <location>
        <begin position="68"/>
        <end position="311"/>
    </location>
</feature>
<accession>A0AAV3WNV2</accession>
<protein>
    <submittedName>
        <fullName evidence="4">Periplasmic phosphate-binding protein of phosphate ABC transporter</fullName>
    </submittedName>
</protein>
<organism evidence="4 5">
    <name type="scientific">Microseira wollei NIES-4236</name>
    <dbReference type="NCBI Taxonomy" id="2530354"/>
    <lineage>
        <taxon>Bacteria</taxon>
        <taxon>Bacillati</taxon>
        <taxon>Cyanobacteriota</taxon>
        <taxon>Cyanophyceae</taxon>
        <taxon>Oscillatoriophycideae</taxon>
        <taxon>Aerosakkonematales</taxon>
        <taxon>Aerosakkonemataceae</taxon>
        <taxon>Microseira</taxon>
    </lineage>
</organism>
<evidence type="ECO:0000256" key="2">
    <source>
        <dbReference type="SAM" id="Phobius"/>
    </source>
</evidence>
<keyword evidence="2" id="KW-1133">Transmembrane helix</keyword>
<dbReference type="PANTHER" id="PTHR30570">
    <property type="entry name" value="PERIPLASMIC PHOSPHATE BINDING COMPONENT OF PHOSPHATE ABC TRANSPORTER"/>
    <property type="match status" value="1"/>
</dbReference>
<dbReference type="Gene3D" id="3.40.190.10">
    <property type="entry name" value="Periplasmic binding protein-like II"/>
    <property type="match status" value="2"/>
</dbReference>
<evidence type="ECO:0000313" key="4">
    <source>
        <dbReference type="EMBL" id="GET43554.1"/>
    </source>
</evidence>
<dbReference type="SUPFAM" id="SSF53850">
    <property type="entry name" value="Periplasmic binding protein-like II"/>
    <property type="match status" value="1"/>
</dbReference>
<gene>
    <name evidence="4" type="ORF">MiSe_83790</name>
</gene>
<evidence type="ECO:0000256" key="1">
    <source>
        <dbReference type="ARBA" id="ARBA00022729"/>
    </source>
</evidence>
<dbReference type="Pfam" id="PF12849">
    <property type="entry name" value="PBP_like_2"/>
    <property type="match status" value="1"/>
</dbReference>
<dbReference type="AlphaFoldDB" id="A0AAV3WNV2"/>
<evidence type="ECO:0000313" key="5">
    <source>
        <dbReference type="Proteomes" id="UP001050975"/>
    </source>
</evidence>
<keyword evidence="2" id="KW-0812">Transmembrane</keyword>
<feature type="transmembrane region" description="Helical" evidence="2">
    <location>
        <begin position="7"/>
        <end position="28"/>
    </location>
</feature>
<dbReference type="PANTHER" id="PTHR30570:SF1">
    <property type="entry name" value="PHOSPHATE-BINDING PROTEIN PSTS"/>
    <property type="match status" value="1"/>
</dbReference>
<name>A0AAV3WNV2_9CYAN</name>
<keyword evidence="1" id="KW-0732">Signal</keyword>
<keyword evidence="5" id="KW-1185">Reference proteome</keyword>
<dbReference type="EMBL" id="BLAY01000232">
    <property type="protein sequence ID" value="GET43554.1"/>
    <property type="molecule type" value="Genomic_DNA"/>
</dbReference>
<dbReference type="RefSeq" id="WP_226592477.1">
    <property type="nucleotide sequence ID" value="NZ_BLAY01000232.1"/>
</dbReference>
<proteinExistence type="predicted"/>
<dbReference type="InterPro" id="IPR050811">
    <property type="entry name" value="Phosphate_ABC_transporter"/>
</dbReference>
<evidence type="ECO:0000259" key="3">
    <source>
        <dbReference type="Pfam" id="PF12849"/>
    </source>
</evidence>
<keyword evidence="2" id="KW-0472">Membrane</keyword>
<dbReference type="InterPro" id="IPR024370">
    <property type="entry name" value="PBP_domain"/>
</dbReference>
<dbReference type="Proteomes" id="UP001050975">
    <property type="component" value="Unassembled WGS sequence"/>
</dbReference>
<reference evidence="4" key="1">
    <citation type="submission" date="2019-10" db="EMBL/GenBank/DDBJ databases">
        <title>Draft genome sequece of Microseira wollei NIES-4236.</title>
        <authorList>
            <person name="Yamaguchi H."/>
            <person name="Suzuki S."/>
            <person name="Kawachi M."/>
        </authorList>
    </citation>
    <scope>NUCLEOTIDE SEQUENCE</scope>
    <source>
        <strain evidence="4">NIES-4236</strain>
    </source>
</reference>